<sequence length="68" mass="7467">MSTQASRSPLFPLSLTTFGIGLLAVFATFVLFALGYSDQPVWLNVACLLAPLGMFFGVIAMLRQSRRR</sequence>
<evidence type="ECO:0000256" key="1">
    <source>
        <dbReference type="SAM" id="Phobius"/>
    </source>
</evidence>
<dbReference type="RefSeq" id="WP_075742946.1">
    <property type="nucleotide sequence ID" value="NZ_CP016076.1"/>
</dbReference>
<proteinExistence type="predicted"/>
<evidence type="ECO:0000313" key="3">
    <source>
        <dbReference type="Proteomes" id="UP000185511"/>
    </source>
</evidence>
<feature type="transmembrane region" description="Helical" evidence="1">
    <location>
        <begin position="41"/>
        <end position="62"/>
    </location>
</feature>
<dbReference type="Proteomes" id="UP000185511">
    <property type="component" value="Chromosome"/>
</dbReference>
<keyword evidence="1" id="KW-1133">Transmembrane helix</keyword>
<keyword evidence="3" id="KW-1185">Reference proteome</keyword>
<evidence type="ECO:0000313" key="2">
    <source>
        <dbReference type="EMBL" id="APU17676.1"/>
    </source>
</evidence>
<accession>A0AAC9PV80</accession>
<protein>
    <submittedName>
        <fullName evidence="2">Uncharacterized protein</fullName>
    </submittedName>
</protein>
<dbReference type="KEGG" id="acad:UA74_28375"/>
<dbReference type="EMBL" id="CP016076">
    <property type="protein sequence ID" value="APU17676.1"/>
    <property type="molecule type" value="Genomic_DNA"/>
</dbReference>
<gene>
    <name evidence="2" type="ORF">UA74_28375</name>
</gene>
<organism evidence="2 3">
    <name type="scientific">Actinoalloteichus fjordicus</name>
    <dbReference type="NCBI Taxonomy" id="1612552"/>
    <lineage>
        <taxon>Bacteria</taxon>
        <taxon>Bacillati</taxon>
        <taxon>Actinomycetota</taxon>
        <taxon>Actinomycetes</taxon>
        <taxon>Pseudonocardiales</taxon>
        <taxon>Pseudonocardiaceae</taxon>
        <taxon>Actinoalloteichus</taxon>
    </lineage>
</organism>
<reference evidence="3" key="1">
    <citation type="submission" date="2016-06" db="EMBL/GenBank/DDBJ databases">
        <title>Complete genome sequence of Actinoalloteichus fjordicus DSM 46855 (=ADI127-17), type strain of the new species Actinoalloteichus fjordicus.</title>
        <authorList>
            <person name="Ruckert C."/>
            <person name="Nouioui I."/>
            <person name="Willmese J."/>
            <person name="van Wezel G."/>
            <person name="Klenk H.-P."/>
            <person name="Kalinowski J."/>
            <person name="Zotchev S.B."/>
        </authorList>
    </citation>
    <scope>NUCLEOTIDE SEQUENCE [LARGE SCALE GENOMIC DNA]</scope>
    <source>
        <strain evidence="3">ADI127-7</strain>
    </source>
</reference>
<feature type="transmembrane region" description="Helical" evidence="1">
    <location>
        <begin position="12"/>
        <end position="35"/>
    </location>
</feature>
<keyword evidence="1" id="KW-0812">Transmembrane</keyword>
<keyword evidence="1" id="KW-0472">Membrane</keyword>
<dbReference type="AlphaFoldDB" id="A0AAC9PV80"/>
<name>A0AAC9PV80_9PSEU</name>